<evidence type="ECO:0000313" key="2">
    <source>
        <dbReference type="Proteomes" id="UP001054902"/>
    </source>
</evidence>
<dbReference type="Proteomes" id="UP001054902">
    <property type="component" value="Unassembled WGS sequence"/>
</dbReference>
<organism evidence="1 2">
    <name type="scientific">Chaetoceros tenuissimus</name>
    <dbReference type="NCBI Taxonomy" id="426638"/>
    <lineage>
        <taxon>Eukaryota</taxon>
        <taxon>Sar</taxon>
        <taxon>Stramenopiles</taxon>
        <taxon>Ochrophyta</taxon>
        <taxon>Bacillariophyta</taxon>
        <taxon>Coscinodiscophyceae</taxon>
        <taxon>Chaetocerotophycidae</taxon>
        <taxon>Chaetocerotales</taxon>
        <taxon>Chaetocerotaceae</taxon>
        <taxon>Chaetoceros</taxon>
    </lineage>
</organism>
<evidence type="ECO:0000313" key="1">
    <source>
        <dbReference type="EMBL" id="GFH44963.1"/>
    </source>
</evidence>
<proteinExistence type="predicted"/>
<reference evidence="1 2" key="1">
    <citation type="journal article" date="2021" name="Sci. Rep.">
        <title>The genome of the diatom Chaetoceros tenuissimus carries an ancient integrated fragment of an extant virus.</title>
        <authorList>
            <person name="Hongo Y."/>
            <person name="Kimura K."/>
            <person name="Takaki Y."/>
            <person name="Yoshida Y."/>
            <person name="Baba S."/>
            <person name="Kobayashi G."/>
            <person name="Nagasaki K."/>
            <person name="Hano T."/>
            <person name="Tomaru Y."/>
        </authorList>
    </citation>
    <scope>NUCLEOTIDE SEQUENCE [LARGE SCALE GENOMIC DNA]</scope>
    <source>
        <strain evidence="1 2">NIES-3715</strain>
    </source>
</reference>
<protein>
    <submittedName>
        <fullName evidence="1">Uncharacterized protein</fullName>
    </submittedName>
</protein>
<comment type="caution">
    <text evidence="1">The sequence shown here is derived from an EMBL/GenBank/DDBJ whole genome shotgun (WGS) entry which is preliminary data.</text>
</comment>
<accession>A0AAD3CFM2</accession>
<dbReference type="EMBL" id="BLLK01000020">
    <property type="protein sequence ID" value="GFH44963.1"/>
    <property type="molecule type" value="Genomic_DNA"/>
</dbReference>
<dbReference type="AlphaFoldDB" id="A0AAD3CFM2"/>
<sequence>MSATNLTQEEILFTNAFNAQRMTLAGFAKCSSKEELHIVRDGFYLGLASDLRIPEYEPVREAVVTDESVAASCRTEKAFQATVEAARKSTHWDNLVNAAKSMATSVGSNLEEIWMTLENGRLEWLAAVSAAHQIKTMLKTALDNTCGGAMDGDVSDAKMIWMYAISLSIPSLKNERDAWKNVAKIKDEIRPLVGYDPDLWDARKPEWAPLDRGVQAAAERGGSSIDEAWKA</sequence>
<gene>
    <name evidence="1" type="ORF">CTEN210_01437</name>
</gene>
<name>A0AAD3CFM2_9STRA</name>
<keyword evidence="2" id="KW-1185">Reference proteome</keyword>